<proteinExistence type="predicted"/>
<evidence type="ECO:0000313" key="1">
    <source>
        <dbReference type="EMBL" id="CAB0005293.1"/>
    </source>
</evidence>
<organism evidence="1 2">
    <name type="scientific">Nesidiocoris tenuis</name>
    <dbReference type="NCBI Taxonomy" id="355587"/>
    <lineage>
        <taxon>Eukaryota</taxon>
        <taxon>Metazoa</taxon>
        <taxon>Ecdysozoa</taxon>
        <taxon>Arthropoda</taxon>
        <taxon>Hexapoda</taxon>
        <taxon>Insecta</taxon>
        <taxon>Pterygota</taxon>
        <taxon>Neoptera</taxon>
        <taxon>Paraneoptera</taxon>
        <taxon>Hemiptera</taxon>
        <taxon>Heteroptera</taxon>
        <taxon>Panheteroptera</taxon>
        <taxon>Cimicomorpha</taxon>
        <taxon>Miridae</taxon>
        <taxon>Dicyphina</taxon>
        <taxon>Nesidiocoris</taxon>
    </lineage>
</organism>
<dbReference type="Proteomes" id="UP000479000">
    <property type="component" value="Unassembled WGS sequence"/>
</dbReference>
<gene>
    <name evidence="1" type="ORF">NTEN_LOCUS10770</name>
</gene>
<sequence length="60" mass="7567">MLCYSTLLEYKFGVWVLNFRRLHEALERQRFASLYKHRLFKRALRLSWKNIERQPKIRKK</sequence>
<evidence type="ECO:0000313" key="2">
    <source>
        <dbReference type="Proteomes" id="UP000479000"/>
    </source>
</evidence>
<name>A0A6H5GPI7_9HEMI</name>
<reference evidence="1 2" key="1">
    <citation type="submission" date="2020-02" db="EMBL/GenBank/DDBJ databases">
        <authorList>
            <person name="Ferguson B K."/>
        </authorList>
    </citation>
    <scope>NUCLEOTIDE SEQUENCE [LARGE SCALE GENOMIC DNA]</scope>
</reference>
<keyword evidence="2" id="KW-1185">Reference proteome</keyword>
<accession>A0A6H5GPI7</accession>
<dbReference type="AlphaFoldDB" id="A0A6H5GPI7"/>
<protein>
    <submittedName>
        <fullName evidence="1">Uncharacterized protein</fullName>
    </submittedName>
</protein>
<dbReference type="EMBL" id="CADCXU010016183">
    <property type="protein sequence ID" value="CAB0005293.1"/>
    <property type="molecule type" value="Genomic_DNA"/>
</dbReference>